<gene>
    <name evidence="9" type="ORF">ABMA27_014411</name>
</gene>
<dbReference type="EMBL" id="JBEUOH010000006">
    <property type="protein sequence ID" value="KAL0892692.1"/>
    <property type="molecule type" value="Genomic_DNA"/>
</dbReference>
<feature type="region of interest" description="Disordered" evidence="6">
    <location>
        <begin position="767"/>
        <end position="798"/>
    </location>
</feature>
<protein>
    <recommendedName>
        <fullName evidence="8">TMC domain-containing protein</fullName>
    </recommendedName>
</protein>
<evidence type="ECO:0000256" key="5">
    <source>
        <dbReference type="ARBA" id="ARBA00023136"/>
    </source>
</evidence>
<sequence length="798" mass="91150">MENEEDDRPASARRTLTLRNSAARQVAINFMPSRQLSYNTLRLRRTNSEHNALLEDVCDAPGGQDEDKRADLIVRELEQHQRLMEDNPESEELRREALRDLPQGLTMKRHVRAKLSASVSLRSKRRPLSMTKRLKYRFGFAVKRFRERFRDFTFSIELWYEAIRKIEGHFGSAVGSYFYFLRWLFAMDLVLAVCVLSFVLAPQVLHEQGANSTSVPWAFIDLISGQGSFEDSLLFYGHYHDGDISSPGPLTYNLPFAYFFTMVCLYLACFAVLCYRDISSPGPLTYNMPFAYFFTMVCLYLACFAVLCYRTAYSYRRNFIETAGGVNHAFANKLFCGWDFGIVTQQAAALNATSIYNEFKELLSEQNKMQESASLCTRIGQKLANVVVTTLVIGAIVALEYGLWQLLSAEVKVANWEVIISVIITAGVALCPLMFNLIVKLEFYNPRTAVYVTLARTWLLDVGTLMLLLFYWARSEASCWETSFGQEVYRLVILDAIVSLFILPVIEGLRALFYHKFNPTGKAPEFNIAYNSLTLIYNQAALWFGVLFSPLLVVCVTLKFLCLFYVKRECALRACQPARKVWRAAQTQTVFYMLVTLSLFTTLFGIGSLFFWSSSQECGPFRSYAFVYEVVSEGVLRLSERPTTRRVLAFIVRPGAVAFLLLALCVCVYYVRARSRAQRSMVRLLRQMLLLQAKDKEFLLHAIAKVSNGEWLYSPRTPTEGPDSHTWKYLNEVRKPSNAGFHFDASRLAGTRPHSLAFDTWPAEQVHDDGDTDSSFSWQGSSNYLNQKGEESAQKRWL</sequence>
<dbReference type="PANTHER" id="PTHR23302">
    <property type="entry name" value="TRANSMEMBRANE CHANNEL-RELATED"/>
    <property type="match status" value="1"/>
</dbReference>
<feature type="transmembrane region" description="Helical" evidence="7">
    <location>
        <begin position="290"/>
        <end position="309"/>
    </location>
</feature>
<evidence type="ECO:0000313" key="10">
    <source>
        <dbReference type="Proteomes" id="UP001549920"/>
    </source>
</evidence>
<feature type="transmembrane region" description="Helical" evidence="7">
    <location>
        <begin position="589"/>
        <end position="612"/>
    </location>
</feature>
<dbReference type="PANTHER" id="PTHR23302:SF43">
    <property type="entry name" value="TMC DOMAIN-CONTAINING PROTEIN"/>
    <property type="match status" value="1"/>
</dbReference>
<evidence type="ECO:0000256" key="1">
    <source>
        <dbReference type="ARBA" id="ARBA00004141"/>
    </source>
</evidence>
<keyword evidence="3 7" id="KW-0812">Transmembrane</keyword>
<comment type="similarity">
    <text evidence="2">Belongs to the TMC family.</text>
</comment>
<dbReference type="Proteomes" id="UP001549920">
    <property type="component" value="Unassembled WGS sequence"/>
</dbReference>
<evidence type="ECO:0000256" key="4">
    <source>
        <dbReference type="ARBA" id="ARBA00022989"/>
    </source>
</evidence>
<feature type="transmembrane region" description="Helical" evidence="7">
    <location>
        <begin position="647"/>
        <end position="671"/>
    </location>
</feature>
<feature type="transmembrane region" description="Helical" evidence="7">
    <location>
        <begin position="540"/>
        <end position="566"/>
    </location>
</feature>
<feature type="transmembrane region" description="Helical" evidence="7">
    <location>
        <begin position="383"/>
        <end position="404"/>
    </location>
</feature>
<evidence type="ECO:0000313" key="9">
    <source>
        <dbReference type="EMBL" id="KAL0892692.1"/>
    </source>
</evidence>
<reference evidence="9 10" key="1">
    <citation type="submission" date="2024-06" db="EMBL/GenBank/DDBJ databases">
        <title>A chromosome-level genome assembly of beet webworm, Loxostege sticticalis.</title>
        <authorList>
            <person name="Zhang Y."/>
        </authorList>
    </citation>
    <scope>NUCLEOTIDE SEQUENCE [LARGE SCALE GENOMIC DNA]</scope>
    <source>
        <strain evidence="9">AQ026</strain>
        <tissue evidence="9">Whole body</tissue>
    </source>
</reference>
<evidence type="ECO:0000256" key="6">
    <source>
        <dbReference type="SAM" id="MobiDB-lite"/>
    </source>
</evidence>
<evidence type="ECO:0000256" key="7">
    <source>
        <dbReference type="SAM" id="Phobius"/>
    </source>
</evidence>
<dbReference type="InterPro" id="IPR038900">
    <property type="entry name" value="TMC"/>
</dbReference>
<dbReference type="Pfam" id="PF07810">
    <property type="entry name" value="TMC"/>
    <property type="match status" value="1"/>
</dbReference>
<accession>A0ABR3I8U5</accession>
<feature type="domain" description="TMC" evidence="8">
    <location>
        <begin position="479"/>
        <end position="585"/>
    </location>
</feature>
<feature type="compositionally biased region" description="Basic and acidic residues" evidence="6">
    <location>
        <begin position="788"/>
        <end position="798"/>
    </location>
</feature>
<keyword evidence="10" id="KW-1185">Reference proteome</keyword>
<comment type="subcellular location">
    <subcellularLocation>
        <location evidence="1">Membrane</location>
        <topology evidence="1">Multi-pass membrane protein</topology>
    </subcellularLocation>
</comment>
<feature type="transmembrane region" description="Helical" evidence="7">
    <location>
        <begin position="256"/>
        <end position="278"/>
    </location>
</feature>
<name>A0ABR3I8U5_LOXSC</name>
<evidence type="ECO:0000256" key="3">
    <source>
        <dbReference type="ARBA" id="ARBA00022692"/>
    </source>
</evidence>
<feature type="transmembrane region" description="Helical" evidence="7">
    <location>
        <begin position="180"/>
        <end position="201"/>
    </location>
</feature>
<feature type="transmembrane region" description="Helical" evidence="7">
    <location>
        <begin position="416"/>
        <end position="439"/>
    </location>
</feature>
<evidence type="ECO:0000259" key="8">
    <source>
        <dbReference type="Pfam" id="PF07810"/>
    </source>
</evidence>
<keyword evidence="5 7" id="KW-0472">Membrane</keyword>
<feature type="transmembrane region" description="Helical" evidence="7">
    <location>
        <begin position="451"/>
        <end position="473"/>
    </location>
</feature>
<evidence type="ECO:0000256" key="2">
    <source>
        <dbReference type="ARBA" id="ARBA00006510"/>
    </source>
</evidence>
<feature type="compositionally biased region" description="Polar residues" evidence="6">
    <location>
        <begin position="773"/>
        <end position="786"/>
    </location>
</feature>
<dbReference type="InterPro" id="IPR012496">
    <property type="entry name" value="TMC_dom"/>
</dbReference>
<organism evidence="9 10">
    <name type="scientific">Loxostege sticticalis</name>
    <name type="common">Beet webworm moth</name>
    <dbReference type="NCBI Taxonomy" id="481309"/>
    <lineage>
        <taxon>Eukaryota</taxon>
        <taxon>Metazoa</taxon>
        <taxon>Ecdysozoa</taxon>
        <taxon>Arthropoda</taxon>
        <taxon>Hexapoda</taxon>
        <taxon>Insecta</taxon>
        <taxon>Pterygota</taxon>
        <taxon>Neoptera</taxon>
        <taxon>Endopterygota</taxon>
        <taxon>Lepidoptera</taxon>
        <taxon>Glossata</taxon>
        <taxon>Ditrysia</taxon>
        <taxon>Pyraloidea</taxon>
        <taxon>Crambidae</taxon>
        <taxon>Pyraustinae</taxon>
        <taxon>Loxostege</taxon>
    </lineage>
</organism>
<proteinExistence type="inferred from homology"/>
<keyword evidence="4 7" id="KW-1133">Transmembrane helix</keyword>
<comment type="caution">
    <text evidence="9">The sequence shown here is derived from an EMBL/GenBank/DDBJ whole genome shotgun (WGS) entry which is preliminary data.</text>
</comment>